<organism evidence="2 3">
    <name type="scientific">Pseudanabaena yagii GIHE-NHR1</name>
    <dbReference type="NCBI Taxonomy" id="2722753"/>
    <lineage>
        <taxon>Bacteria</taxon>
        <taxon>Bacillati</taxon>
        <taxon>Cyanobacteriota</taxon>
        <taxon>Cyanophyceae</taxon>
        <taxon>Pseudanabaenales</taxon>
        <taxon>Pseudanabaenaceae</taxon>
        <taxon>Pseudanabaena</taxon>
        <taxon>Pseudanabaena yagii</taxon>
    </lineage>
</organism>
<sequence>MLEKLILFFVCKSKGYITKTQLVKFLYLADLYSVKWTKKQLTNLDWRYYRFGPWSEDIDSCLTALYTQGVLGEVQNNQAVLIEPRENCPDVNDLRFSKGLELMLRNIRKEWIGAKLDDLLAYVYQTEPMLEAKKHYQPEEKAHLNLFLEHEKVVAELGV</sequence>
<protein>
    <submittedName>
        <fullName evidence="2">SocA family protein</fullName>
    </submittedName>
</protein>
<evidence type="ECO:0000313" key="2">
    <source>
        <dbReference type="EMBL" id="NMF56953.1"/>
    </source>
</evidence>
<evidence type="ECO:0000313" key="3">
    <source>
        <dbReference type="Proteomes" id="UP000738376"/>
    </source>
</evidence>
<name>A0ABX1LNS3_9CYAN</name>
<gene>
    <name evidence="2" type="ORF">HC246_02715</name>
</gene>
<dbReference type="EMBL" id="JAAVJL010000001">
    <property type="protein sequence ID" value="NMF56953.1"/>
    <property type="molecule type" value="Genomic_DNA"/>
</dbReference>
<dbReference type="RefSeq" id="WP_169364439.1">
    <property type="nucleotide sequence ID" value="NZ_JAAVJL010000001.1"/>
</dbReference>
<comment type="caution">
    <text evidence="2">The sequence shown here is derived from an EMBL/GenBank/DDBJ whole genome shotgun (WGS) entry which is preliminary data.</text>
</comment>
<evidence type="ECO:0000259" key="1">
    <source>
        <dbReference type="Pfam" id="PF13274"/>
    </source>
</evidence>
<dbReference type="Pfam" id="PF13274">
    <property type="entry name" value="SocA_Panacea"/>
    <property type="match status" value="1"/>
</dbReference>
<reference evidence="2 3" key="1">
    <citation type="submission" date="2020-03" db="EMBL/GenBank/DDBJ databases">
        <title>Draft Genome Sequence of 2-Methylisoborneol Producing Pseudanabaena yagii Strain GIHE-NHR1 Isolated from North Han River in South Korea.</title>
        <authorList>
            <person name="Jeong J."/>
        </authorList>
    </citation>
    <scope>NUCLEOTIDE SEQUENCE [LARGE SCALE GENOMIC DNA]</scope>
    <source>
        <strain evidence="2 3">GIHE-NHR1</strain>
    </source>
</reference>
<dbReference type="InterPro" id="IPR025272">
    <property type="entry name" value="SocA_Panacea"/>
</dbReference>
<proteinExistence type="predicted"/>
<accession>A0ABX1LNS3</accession>
<dbReference type="Proteomes" id="UP000738376">
    <property type="component" value="Unassembled WGS sequence"/>
</dbReference>
<feature type="domain" description="Antitoxin SocA-like Panacea" evidence="1">
    <location>
        <begin position="22"/>
        <end position="68"/>
    </location>
</feature>
<keyword evidence="3" id="KW-1185">Reference proteome</keyword>